<accession>A0A8H5U4C8</accession>
<feature type="compositionally biased region" description="Polar residues" evidence="1">
    <location>
        <begin position="119"/>
        <end position="129"/>
    </location>
</feature>
<comment type="caution">
    <text evidence="2">The sequence shown here is derived from an EMBL/GenBank/DDBJ whole genome shotgun (WGS) entry which is preliminary data.</text>
</comment>
<proteinExistence type="predicted"/>
<keyword evidence="3" id="KW-1185">Reference proteome</keyword>
<feature type="region of interest" description="Disordered" evidence="1">
    <location>
        <begin position="104"/>
        <end position="134"/>
    </location>
</feature>
<evidence type="ECO:0000256" key="1">
    <source>
        <dbReference type="SAM" id="MobiDB-lite"/>
    </source>
</evidence>
<name>A0A8H5U4C8_FUSCI</name>
<dbReference type="AlphaFoldDB" id="A0A8H5U4C8"/>
<reference evidence="3" key="1">
    <citation type="journal article" date="2020" name="BMC Genomics">
        <title>Correction to: Identification and distribution of gene clusters required for synthesis of sphingolipid metabolism inhibitors in diverse species of the filamentous fungus Fusarium.</title>
        <authorList>
            <person name="Kim H.S."/>
            <person name="Lohmar J.M."/>
            <person name="Busman M."/>
            <person name="Brown D.W."/>
            <person name="Naumann T.A."/>
            <person name="Divon H.H."/>
            <person name="Lysoe E."/>
            <person name="Uhlig S."/>
            <person name="Proctor R.H."/>
        </authorList>
    </citation>
    <scope>NUCLEOTIDE SEQUENCE [LARGE SCALE GENOMIC DNA]</scope>
    <source>
        <strain evidence="3">NRRL 25331</strain>
    </source>
</reference>
<dbReference type="EMBL" id="JAAQPE010000163">
    <property type="protein sequence ID" value="KAF5682388.1"/>
    <property type="molecule type" value="Genomic_DNA"/>
</dbReference>
<reference evidence="2 3" key="2">
    <citation type="submission" date="2020-05" db="EMBL/GenBank/DDBJ databases">
        <title>Identification and distribution of gene clusters putatively required for synthesis of sphingolipid metabolism inhibitors in phylogenetically diverse species of the filamentous fungus Fusarium.</title>
        <authorList>
            <person name="Kim H.-S."/>
            <person name="Busman M."/>
            <person name="Brown D.W."/>
            <person name="Divon H."/>
            <person name="Uhlig S."/>
            <person name="Proctor R.H."/>
        </authorList>
    </citation>
    <scope>NUCLEOTIDE SEQUENCE [LARGE SCALE GENOMIC DNA]</scope>
    <source>
        <strain evidence="2 3">NRRL 25331</strain>
    </source>
</reference>
<dbReference type="Proteomes" id="UP000572754">
    <property type="component" value="Unassembled WGS sequence"/>
</dbReference>
<organism evidence="2 3">
    <name type="scientific">Fusarium circinatum</name>
    <name type="common">Pitch canker fungus</name>
    <name type="synonym">Gibberella circinata</name>
    <dbReference type="NCBI Taxonomy" id="48490"/>
    <lineage>
        <taxon>Eukaryota</taxon>
        <taxon>Fungi</taxon>
        <taxon>Dikarya</taxon>
        <taxon>Ascomycota</taxon>
        <taxon>Pezizomycotina</taxon>
        <taxon>Sordariomycetes</taxon>
        <taxon>Hypocreomycetidae</taxon>
        <taxon>Hypocreales</taxon>
        <taxon>Nectriaceae</taxon>
        <taxon>Fusarium</taxon>
        <taxon>Fusarium fujikuroi species complex</taxon>
    </lineage>
</organism>
<evidence type="ECO:0000313" key="3">
    <source>
        <dbReference type="Proteomes" id="UP000572754"/>
    </source>
</evidence>
<sequence length="168" mass="18987">MSECNDYLHFDLEYPRQAACLQVSVEDDLDNNGTAFEFTCVEFRGSAAAKKYVANVKLKSLELSTTTEDSLTSKSWCLGIPQYKMMQKGGDDIAGNMKKGGEHFGAMGRTDPKQKQNDNTRQWNRQDPPTTEMFETDDFLGFDLEHHEQAIIIHEPPLPLDSGNGRYQ</sequence>
<gene>
    <name evidence="2" type="ORF">FCIRC_5031</name>
</gene>
<evidence type="ECO:0000313" key="2">
    <source>
        <dbReference type="EMBL" id="KAF5682388.1"/>
    </source>
</evidence>
<protein>
    <submittedName>
        <fullName evidence="2">Uncharacterized protein</fullName>
    </submittedName>
</protein>